<protein>
    <submittedName>
        <fullName evidence="2">Uncharacterized protein</fullName>
    </submittedName>
</protein>
<dbReference type="Proteomes" id="UP000750711">
    <property type="component" value="Unassembled WGS sequence"/>
</dbReference>
<reference evidence="2" key="1">
    <citation type="submission" date="2021-03" db="EMBL/GenBank/DDBJ databases">
        <title>Comparative genomics and phylogenomic investigation of the class Geoglossomycetes provide insights into ecological specialization and systematics.</title>
        <authorList>
            <person name="Melie T."/>
            <person name="Pirro S."/>
            <person name="Miller A.N."/>
            <person name="Quandt A."/>
        </authorList>
    </citation>
    <scope>NUCLEOTIDE SEQUENCE</scope>
    <source>
        <strain evidence="2">CAQ_001_2017</strain>
    </source>
</reference>
<organism evidence="2 3">
    <name type="scientific">Trichoglossum hirsutum</name>
    <dbReference type="NCBI Taxonomy" id="265104"/>
    <lineage>
        <taxon>Eukaryota</taxon>
        <taxon>Fungi</taxon>
        <taxon>Dikarya</taxon>
        <taxon>Ascomycota</taxon>
        <taxon>Pezizomycotina</taxon>
        <taxon>Geoglossomycetes</taxon>
        <taxon>Geoglossales</taxon>
        <taxon>Geoglossaceae</taxon>
        <taxon>Trichoglossum</taxon>
    </lineage>
</organism>
<sequence>MKDLGMSTDFEEPPPPYEERQDEIAPPLYESPAPTSSILVFDGRSVFEPARPSVALYQTSRALDAGGCTMSISRLRRHGEIGEHSASSASTPPVEPFDDDKVIYTVFRPPASAVHLELMGKRRTTYPGTIASEKTVLDWRFWHEHKGTRRPLFRAKNVLSTKLVPDVRWKDAAARTLASVERQSDGCGGSLQIMTVSDGVASPVVDALVACWMAKAWHDRSHRLL</sequence>
<feature type="region of interest" description="Disordered" evidence="1">
    <location>
        <begin position="1"/>
        <end position="29"/>
    </location>
</feature>
<comment type="caution">
    <text evidence="2">The sequence shown here is derived from an EMBL/GenBank/DDBJ whole genome shotgun (WGS) entry which is preliminary data.</text>
</comment>
<evidence type="ECO:0000313" key="3">
    <source>
        <dbReference type="Proteomes" id="UP000750711"/>
    </source>
</evidence>
<proteinExistence type="predicted"/>
<gene>
    <name evidence="2" type="ORF">GP486_007984</name>
</gene>
<keyword evidence="3" id="KW-1185">Reference proteome</keyword>
<evidence type="ECO:0000313" key="2">
    <source>
        <dbReference type="EMBL" id="KAH0548333.1"/>
    </source>
</evidence>
<dbReference type="AlphaFoldDB" id="A0A9P8IEU1"/>
<dbReference type="EMBL" id="JAGHQM010002635">
    <property type="protein sequence ID" value="KAH0548333.1"/>
    <property type="molecule type" value="Genomic_DNA"/>
</dbReference>
<evidence type="ECO:0000256" key="1">
    <source>
        <dbReference type="SAM" id="MobiDB-lite"/>
    </source>
</evidence>
<accession>A0A9P8IEU1</accession>
<name>A0A9P8IEU1_9PEZI</name>